<dbReference type="EMBL" id="VFRR01000003">
    <property type="protein sequence ID" value="TPE55024.1"/>
    <property type="molecule type" value="Genomic_DNA"/>
</dbReference>
<evidence type="ECO:0000313" key="5">
    <source>
        <dbReference type="Proteomes" id="UP000315901"/>
    </source>
</evidence>
<dbReference type="PANTHER" id="PTHR42714">
    <property type="entry name" value="TRNA MODIFICATION GTPASE GTPBP3"/>
    <property type="match status" value="1"/>
</dbReference>
<dbReference type="Proteomes" id="UP000315901">
    <property type="component" value="Unassembled WGS sequence"/>
</dbReference>
<evidence type="ECO:0000256" key="2">
    <source>
        <dbReference type="SAM" id="Phobius"/>
    </source>
</evidence>
<protein>
    <submittedName>
        <fullName evidence="4">GTPase</fullName>
    </submittedName>
</protein>
<dbReference type="GO" id="GO:0005525">
    <property type="term" value="F:GTP binding"/>
    <property type="evidence" value="ECO:0007669"/>
    <property type="project" value="InterPro"/>
</dbReference>
<dbReference type="AlphaFoldDB" id="A0A501X3I5"/>
<dbReference type="Gene3D" id="3.40.50.300">
    <property type="entry name" value="P-loop containing nucleotide triphosphate hydrolases"/>
    <property type="match status" value="1"/>
</dbReference>
<dbReference type="GO" id="GO:0002098">
    <property type="term" value="P:tRNA wobble uridine modification"/>
    <property type="evidence" value="ECO:0007669"/>
    <property type="project" value="TreeGrafter"/>
</dbReference>
<name>A0A501X3I5_9GAMM</name>
<keyword evidence="2" id="KW-0812">Transmembrane</keyword>
<evidence type="ECO:0000256" key="1">
    <source>
        <dbReference type="ARBA" id="ARBA00022490"/>
    </source>
</evidence>
<evidence type="ECO:0000313" key="4">
    <source>
        <dbReference type="EMBL" id="TPE55024.1"/>
    </source>
</evidence>
<feature type="transmembrane region" description="Helical" evidence="2">
    <location>
        <begin position="492"/>
        <end position="510"/>
    </location>
</feature>
<feature type="domain" description="G" evidence="3">
    <location>
        <begin position="116"/>
        <end position="222"/>
    </location>
</feature>
<evidence type="ECO:0000259" key="3">
    <source>
        <dbReference type="Pfam" id="PF01926"/>
    </source>
</evidence>
<keyword evidence="1" id="KW-0963">Cytoplasm</keyword>
<proteinExistence type="predicted"/>
<dbReference type="OrthoDB" id="5295100at2"/>
<organism evidence="4 5">
    <name type="scientific">Maribrevibacterium harenarium</name>
    <dbReference type="NCBI Taxonomy" id="2589817"/>
    <lineage>
        <taxon>Bacteria</taxon>
        <taxon>Pseudomonadati</taxon>
        <taxon>Pseudomonadota</taxon>
        <taxon>Gammaproteobacteria</taxon>
        <taxon>Oceanospirillales</taxon>
        <taxon>Oceanospirillaceae</taxon>
        <taxon>Maribrevibacterium</taxon>
    </lineage>
</organism>
<dbReference type="GO" id="GO:0005737">
    <property type="term" value="C:cytoplasm"/>
    <property type="evidence" value="ECO:0007669"/>
    <property type="project" value="TreeGrafter"/>
</dbReference>
<dbReference type="GO" id="GO:0030488">
    <property type="term" value="P:tRNA methylation"/>
    <property type="evidence" value="ECO:0007669"/>
    <property type="project" value="TreeGrafter"/>
</dbReference>
<accession>A0A501X3I5</accession>
<dbReference type="InterPro" id="IPR027417">
    <property type="entry name" value="P-loop_NTPase"/>
</dbReference>
<keyword evidence="5" id="KW-1185">Reference proteome</keyword>
<dbReference type="Pfam" id="PF01926">
    <property type="entry name" value="MMR_HSR1"/>
    <property type="match status" value="1"/>
</dbReference>
<reference evidence="4 5" key="1">
    <citation type="submission" date="2019-06" db="EMBL/GenBank/DDBJ databases">
        <title>A novel bacterium of genus Marinomonas, isolated from coastal sand.</title>
        <authorList>
            <person name="Huang H."/>
            <person name="Mo K."/>
            <person name="Hu Y."/>
        </authorList>
    </citation>
    <scope>NUCLEOTIDE SEQUENCE [LARGE SCALE GENOMIC DNA]</scope>
    <source>
        <strain evidence="4 5">HB171799</strain>
    </source>
</reference>
<dbReference type="InterPro" id="IPR006073">
    <property type="entry name" value="GTP-bd"/>
</dbReference>
<comment type="caution">
    <text evidence="4">The sequence shown here is derived from an EMBL/GenBank/DDBJ whole genome shotgun (WGS) entry which is preliminary data.</text>
</comment>
<dbReference type="PANTHER" id="PTHR42714:SF2">
    <property type="entry name" value="TRNA MODIFICATION GTPASE GTPBP3, MITOCHONDRIAL"/>
    <property type="match status" value="1"/>
</dbReference>
<gene>
    <name evidence="4" type="ORF">FJM67_02935</name>
</gene>
<keyword evidence="2" id="KW-1133">Transmembrane helix</keyword>
<keyword evidence="2" id="KW-0472">Membrane</keyword>
<sequence>MPAPKGGVDSMFQYAIDEKNKVSDLEEALQECREAAREGYDIAKDNLNETAKAIKGVSENLSNSLKSLDNGSVRTPGVVNQLKSQLTGVVSELESLQQSSAQNLEARKKHLDHFSITLFGRTMAGKSTLMEILTRGNGASIGTGSQRTTRDVRTYSWNGLEVTDVPGVAAFEGTEDEELAFKAATQADLVLFLITDDAPQPAEAECLARVRRLGKPVLGICNVKVGLDDEDDLILFLRNPAKPFDRTRIGQILSQFNLLADQYIPGKRVPFVVSHLRSQYLAQQNEYAKYRGKLIKASKFSGIENRIVQEVTGRGTFLRMKSFIDGAVAPMMDLTELLLEFSEQNSSSGRVLIGKRRQFQDWSEDFKTLGAERLNTQISKLMDELRSEVPAFSEDHYDNNSAGESWNRLIESIGIKNKIEKLQKALLDECQKALSEIARELKSELSLVADLSSDRHIKMDSIFDLKRAWNWGTNILAGGLGIAALILGSGPLGWAAAAVGAVGWLFSLFFDDREKKARRAREKLSRRLYDHIDKIEKNLRKGTGDWFHQELLSKQVYVLLHDLGAVTAGLFELADTQRALAWTLNDRQKDLGKILINKVLDQLDSAYLGEHIVDVARVPGFATMLLIAPNTTFPGDVHAKMERLLGEQIWFAINTKNQFSILSQAIGRNCDKKKISIEEKIRVAHVPLDDLDATTRSRVRLAQQLTGLHIMR</sequence>
<dbReference type="SUPFAM" id="SSF52540">
    <property type="entry name" value="P-loop containing nucleoside triphosphate hydrolases"/>
    <property type="match status" value="1"/>
</dbReference>